<feature type="transmembrane region" description="Helical" evidence="1">
    <location>
        <begin position="51"/>
        <end position="75"/>
    </location>
</feature>
<dbReference type="Proteomes" id="UP000008556">
    <property type="component" value="Chromosome"/>
</dbReference>
<name>A0A6C6Z6K4_SALPB</name>
<reference evidence="2 3" key="1">
    <citation type="submission" date="2007-11" db="EMBL/GenBank/DDBJ databases">
        <authorList>
            <consortium name="The Salmonella enterica serovar Paratyphi B Genome Sequencing Project"/>
            <person name="McClelland M."/>
            <person name="Sanderson E.K."/>
            <person name="Porwollik S."/>
            <person name="Spieth J."/>
            <person name="Clifton W.S."/>
            <person name="Fulton R."/>
            <person name="Cordes M."/>
            <person name="Wollam A."/>
            <person name="Shah N."/>
            <person name="Pepin K."/>
            <person name="Bhonagiri V."/>
            <person name="Nash W."/>
            <person name="Johnson M."/>
            <person name="Thiruvilangam P."/>
            <person name="Wilson R."/>
        </authorList>
    </citation>
    <scope>NUCLEOTIDE SEQUENCE [LARGE SCALE GENOMIC DNA]</scope>
    <source>
        <strain evidence="3">ATCC BAA-1250 / SPB7</strain>
    </source>
</reference>
<dbReference type="EMBL" id="CP000886">
    <property type="protein sequence ID" value="ABX68851.1"/>
    <property type="molecule type" value="Genomic_DNA"/>
</dbReference>
<keyword evidence="1" id="KW-1133">Transmembrane helix</keyword>
<proteinExistence type="predicted"/>
<sequence length="94" mass="10544">MRTSCSRKPNNQTVLYRNWLILSLIEMKRYIQDKGKSDCGAVTYPGGLFTLWAVADATLSFLVPAGITAILSALLKVRRIWCIREDSNLRPLGS</sequence>
<evidence type="ECO:0000313" key="2">
    <source>
        <dbReference type="EMBL" id="ABX68851.1"/>
    </source>
</evidence>
<gene>
    <name evidence="2" type="ordered locus">SPAB_03505</name>
</gene>
<protein>
    <submittedName>
        <fullName evidence="2">Uncharacterized protein</fullName>
    </submittedName>
</protein>
<evidence type="ECO:0000313" key="3">
    <source>
        <dbReference type="Proteomes" id="UP000008556"/>
    </source>
</evidence>
<accession>A0A6C6Z6K4</accession>
<dbReference type="AlphaFoldDB" id="A0A6C6Z6K4"/>
<keyword evidence="1" id="KW-0472">Membrane</keyword>
<organism evidence="2 3">
    <name type="scientific">Salmonella paratyphi B (strain ATCC BAA-1250 / SPB7)</name>
    <dbReference type="NCBI Taxonomy" id="1016998"/>
    <lineage>
        <taxon>Bacteria</taxon>
        <taxon>Pseudomonadati</taxon>
        <taxon>Pseudomonadota</taxon>
        <taxon>Gammaproteobacteria</taxon>
        <taxon>Enterobacterales</taxon>
        <taxon>Enterobacteriaceae</taxon>
        <taxon>Salmonella</taxon>
    </lineage>
</organism>
<keyword evidence="1" id="KW-0812">Transmembrane</keyword>
<dbReference type="KEGG" id="spq:SPAB_03505"/>
<evidence type="ECO:0000256" key="1">
    <source>
        <dbReference type="SAM" id="Phobius"/>
    </source>
</evidence>